<gene>
    <name evidence="2" type="ORF">IW261DRAFT_1455106</name>
</gene>
<dbReference type="Proteomes" id="UP001175227">
    <property type="component" value="Unassembled WGS sequence"/>
</dbReference>
<name>A0AA39PMP1_9AGAR</name>
<protein>
    <recommendedName>
        <fullName evidence="1">DUF6699 domain-containing protein</fullName>
    </recommendedName>
</protein>
<reference evidence="2" key="1">
    <citation type="submission" date="2023-06" db="EMBL/GenBank/DDBJ databases">
        <authorList>
            <consortium name="Lawrence Berkeley National Laboratory"/>
            <person name="Ahrendt S."/>
            <person name="Sahu N."/>
            <person name="Indic B."/>
            <person name="Wong-Bajracharya J."/>
            <person name="Merenyi Z."/>
            <person name="Ke H.-M."/>
            <person name="Monk M."/>
            <person name="Kocsube S."/>
            <person name="Drula E."/>
            <person name="Lipzen A."/>
            <person name="Balint B."/>
            <person name="Henrissat B."/>
            <person name="Andreopoulos B."/>
            <person name="Martin F.M."/>
            <person name="Harder C.B."/>
            <person name="Rigling D."/>
            <person name="Ford K.L."/>
            <person name="Foster G.D."/>
            <person name="Pangilinan J."/>
            <person name="Papanicolaou A."/>
            <person name="Barry K."/>
            <person name="LaButti K."/>
            <person name="Viragh M."/>
            <person name="Koriabine M."/>
            <person name="Yan M."/>
            <person name="Riley R."/>
            <person name="Champramary S."/>
            <person name="Plett K.L."/>
            <person name="Tsai I.J."/>
            <person name="Slot J."/>
            <person name="Sipos G."/>
            <person name="Plett J."/>
            <person name="Nagy L.G."/>
            <person name="Grigoriev I.V."/>
        </authorList>
    </citation>
    <scope>NUCLEOTIDE SEQUENCE</scope>
    <source>
        <strain evidence="2">ICMP 16352</strain>
    </source>
</reference>
<dbReference type="InterPro" id="IPR046522">
    <property type="entry name" value="DUF6699"/>
</dbReference>
<evidence type="ECO:0000313" key="2">
    <source>
        <dbReference type="EMBL" id="KAK0486364.1"/>
    </source>
</evidence>
<feature type="domain" description="DUF6699" evidence="1">
    <location>
        <begin position="265"/>
        <end position="406"/>
    </location>
</feature>
<dbReference type="Pfam" id="PF20415">
    <property type="entry name" value="DUF6699"/>
    <property type="match status" value="1"/>
</dbReference>
<organism evidence="2 3">
    <name type="scientific">Armillaria novae-zelandiae</name>
    <dbReference type="NCBI Taxonomy" id="153914"/>
    <lineage>
        <taxon>Eukaryota</taxon>
        <taxon>Fungi</taxon>
        <taxon>Dikarya</taxon>
        <taxon>Basidiomycota</taxon>
        <taxon>Agaricomycotina</taxon>
        <taxon>Agaricomycetes</taxon>
        <taxon>Agaricomycetidae</taxon>
        <taxon>Agaricales</taxon>
        <taxon>Marasmiineae</taxon>
        <taxon>Physalacriaceae</taxon>
        <taxon>Armillaria</taxon>
    </lineage>
</organism>
<proteinExistence type="predicted"/>
<sequence>IEFPVPFWEGAATAAYCLWFRLLFPGEGCLLWKARYSALVPFMSCSDFMQHDSPPNDWLWFACGNAPVIVNNDVGYEDNCDHVDRNMERRRRRRRRNHSHDRRLLNNDGNQIASDFSWRHGPKDLSTGFCSCPIYDHVHNPTVTAFPAMFTNWQAPIVPGTPINWGLRSYDPTPPVVPDEYIDDSSRPAPPVIPGWTPPDPVVPDLPDPVSPPTPSTPPVVPFIPPSPVIHTPPPLSETTLHYQLRQQPHAVRVSYPGFIHFPALHWDIIHPPNTARFVNNPTAFGVVSPDLHASAFMPDTVRNVPCTSRHPMLQYWMSPGRWDPLVIRGFDTITVREVLQQIFMYLHTPLTEVEVNWISRTPPNRNRLELAKFHRNFDVFGWQPFGGTFLRSDLLGGHRRFCGLEMVLEHGEWKLCVDFTAGPILRLWDTT</sequence>
<evidence type="ECO:0000259" key="1">
    <source>
        <dbReference type="Pfam" id="PF20415"/>
    </source>
</evidence>
<keyword evidence="3" id="KW-1185">Reference proteome</keyword>
<accession>A0AA39PMP1</accession>
<dbReference type="AlphaFoldDB" id="A0AA39PMP1"/>
<dbReference type="EMBL" id="JAUEPR010000004">
    <property type="protein sequence ID" value="KAK0486364.1"/>
    <property type="molecule type" value="Genomic_DNA"/>
</dbReference>
<comment type="caution">
    <text evidence="2">The sequence shown here is derived from an EMBL/GenBank/DDBJ whole genome shotgun (WGS) entry which is preliminary data.</text>
</comment>
<feature type="non-terminal residue" evidence="2">
    <location>
        <position position="432"/>
    </location>
</feature>
<evidence type="ECO:0000313" key="3">
    <source>
        <dbReference type="Proteomes" id="UP001175227"/>
    </source>
</evidence>